<dbReference type="FunFam" id="1.10.10.10:FF:000085">
    <property type="entry name" value="Vacuolar-sorting protein SNF8"/>
    <property type="match status" value="1"/>
</dbReference>
<dbReference type="WBParaSite" id="MCU_005493-RA">
    <property type="protein sequence ID" value="MCU_005493-RA"/>
    <property type="gene ID" value="MCU_005493"/>
</dbReference>
<comment type="similarity">
    <text evidence="1 3">Belongs to the SNF8 family.</text>
</comment>
<comment type="function">
    <text evidence="3">Component of the endosomal sorting complex required for transport II (ESCRT-II), which is required for multivesicular body (MVB) formation and sorting of endosomal cargo proteins into MVBs.</text>
</comment>
<dbReference type="SUPFAM" id="SSF46785">
    <property type="entry name" value="Winged helix' DNA-binding domain"/>
    <property type="match status" value="2"/>
</dbReference>
<protein>
    <recommendedName>
        <fullName evidence="2 3">Vacuolar-sorting protein SNF8</fullName>
    </recommendedName>
</protein>
<reference evidence="4 5" key="1">
    <citation type="submission" date="2018-10" db="EMBL/GenBank/DDBJ databases">
        <authorList>
            <consortium name="Pathogen Informatics"/>
        </authorList>
    </citation>
    <scope>NUCLEOTIDE SEQUENCE [LARGE SCALE GENOMIC DNA]</scope>
</reference>
<evidence type="ECO:0000256" key="1">
    <source>
        <dbReference type="ARBA" id="ARBA00009834"/>
    </source>
</evidence>
<dbReference type="PIRSF" id="PIRSF017215">
    <property type="entry name" value="ESCRT2_Vps22"/>
    <property type="match status" value="1"/>
</dbReference>
<gene>
    <name evidence="4" type="ORF">MCOS_LOCUS8221</name>
</gene>
<keyword evidence="3" id="KW-0653">Protein transport</keyword>
<accession>A0A0R3UKS2</accession>
<dbReference type="Gene3D" id="1.10.10.10">
    <property type="entry name" value="Winged helix-like DNA-binding domain superfamily/Winged helix DNA-binding domain"/>
    <property type="match status" value="2"/>
</dbReference>
<dbReference type="GO" id="GO:0043328">
    <property type="term" value="P:protein transport to vacuole involved in ubiquitin-dependent protein catabolic process via the multivesicular body sorting pathway"/>
    <property type="evidence" value="ECO:0007669"/>
    <property type="project" value="TreeGrafter"/>
</dbReference>
<reference evidence="6" key="2">
    <citation type="submission" date="2019-11" db="UniProtKB">
        <authorList>
            <consortium name="WormBaseParasite"/>
        </authorList>
    </citation>
    <scope>IDENTIFICATION</scope>
</reference>
<dbReference type="InterPro" id="IPR040608">
    <property type="entry name" value="Snf8/Vps36"/>
</dbReference>
<dbReference type="PANTHER" id="PTHR12806">
    <property type="entry name" value="EAP30 SUBUNIT OF ELL COMPLEX"/>
    <property type="match status" value="1"/>
</dbReference>
<dbReference type="Gene3D" id="6.10.140.180">
    <property type="match status" value="1"/>
</dbReference>
<evidence type="ECO:0000256" key="3">
    <source>
        <dbReference type="PIRNR" id="PIRNR017215"/>
    </source>
</evidence>
<sequence>MMNRRVGIAGIKDKALMQARYEEKRRQIADNAAADFRRQLETVKSSLEYFASKYQNKIRQDPVFRTEFQSMCANIGVDPLASSNGYWSKILGIGDFYYHLGVRIIEICMANQRQTGGLMPLEDLVSELNRTKSSHGADVCQDDAVRAIKKLHCLGNGFTIIRLSDSRQLVQSVPGELNMDQTKVLKLAESHAAHVAVGYCVQKLDWIHERAQAALDHLLKEGMAWVDEASESGERTYWFPSLFTTASS</sequence>
<dbReference type="InterPro" id="IPR036388">
    <property type="entry name" value="WH-like_DNA-bd_sf"/>
</dbReference>
<proteinExistence type="inferred from homology"/>
<dbReference type="InterPro" id="IPR036390">
    <property type="entry name" value="WH_DNA-bd_sf"/>
</dbReference>
<evidence type="ECO:0000313" key="4">
    <source>
        <dbReference type="EMBL" id="VDD82218.1"/>
    </source>
</evidence>
<comment type="subunit">
    <text evidence="3">Component of the endosomal sorting complex required for transport II (ESCRT-II).</text>
</comment>
<name>A0A0R3UKS2_MESCO</name>
<dbReference type="STRING" id="53468.A0A0R3UKS2"/>
<dbReference type="OrthoDB" id="283883at2759"/>
<organism evidence="6">
    <name type="scientific">Mesocestoides corti</name>
    <name type="common">Flatworm</name>
    <dbReference type="NCBI Taxonomy" id="53468"/>
    <lineage>
        <taxon>Eukaryota</taxon>
        <taxon>Metazoa</taxon>
        <taxon>Spiralia</taxon>
        <taxon>Lophotrochozoa</taxon>
        <taxon>Platyhelminthes</taxon>
        <taxon>Cestoda</taxon>
        <taxon>Eucestoda</taxon>
        <taxon>Cyclophyllidea</taxon>
        <taxon>Mesocestoididae</taxon>
        <taxon>Mesocestoides</taxon>
    </lineage>
</organism>
<keyword evidence="5" id="KW-1185">Reference proteome</keyword>
<dbReference type="GO" id="GO:0000814">
    <property type="term" value="C:ESCRT II complex"/>
    <property type="evidence" value="ECO:0007669"/>
    <property type="project" value="UniProtKB-UniRule"/>
</dbReference>
<dbReference type="AlphaFoldDB" id="A0A0R3UKS2"/>
<dbReference type="InterPro" id="IPR016689">
    <property type="entry name" value="ESCRT-2_cplx_Snf8"/>
</dbReference>
<evidence type="ECO:0000256" key="2">
    <source>
        <dbReference type="ARBA" id="ARBA00017052"/>
    </source>
</evidence>
<keyword evidence="3" id="KW-0813">Transport</keyword>
<evidence type="ECO:0000313" key="5">
    <source>
        <dbReference type="Proteomes" id="UP000267029"/>
    </source>
</evidence>
<dbReference type="EMBL" id="UXSR01005474">
    <property type="protein sequence ID" value="VDD82218.1"/>
    <property type="molecule type" value="Genomic_DNA"/>
</dbReference>
<dbReference type="Proteomes" id="UP000267029">
    <property type="component" value="Unassembled WGS sequence"/>
</dbReference>
<evidence type="ECO:0000313" key="6">
    <source>
        <dbReference type="WBParaSite" id="MCU_005493-RA"/>
    </source>
</evidence>
<dbReference type="PANTHER" id="PTHR12806:SF0">
    <property type="entry name" value="VACUOLAR-SORTING PROTEIN SNF8"/>
    <property type="match status" value="1"/>
</dbReference>
<dbReference type="Pfam" id="PF04157">
    <property type="entry name" value="EAP30"/>
    <property type="match status" value="1"/>
</dbReference>